<reference evidence="6 7" key="1">
    <citation type="submission" date="2020-04" db="EMBL/GenBank/DDBJ databases">
        <authorList>
            <person name="Yin C."/>
        </authorList>
    </citation>
    <scope>NUCLEOTIDE SEQUENCE [LARGE SCALE GENOMIC DNA]</scope>
    <source>
        <strain evidence="6 7">Ae27</strain>
    </source>
</reference>
<dbReference type="GO" id="GO:0006355">
    <property type="term" value="P:regulation of DNA-templated transcription"/>
    <property type="evidence" value="ECO:0007669"/>
    <property type="project" value="InterPro"/>
</dbReference>
<proteinExistence type="predicted"/>
<feature type="domain" description="Response regulatory" evidence="5">
    <location>
        <begin position="9"/>
        <end position="125"/>
    </location>
</feature>
<dbReference type="InterPro" id="IPR001789">
    <property type="entry name" value="Sig_transdc_resp-reg_receiver"/>
</dbReference>
<sequence length="213" mass="23572">MWQHNPNISIAIVDDHPVVIEGLKNLLEAEYGFCVKARFTTGGDLLSYLKDNTVDIVLLDITLPDGSGIHFCKEICRRYPEMKILAISNLSERSIIRLMLQSGAHGYLLKTATAKDILECIRLALEGGTALSSEVKAIMSGPELGTITDTPNLTKREKQILQLLAEGKKSAQIAAELFISPLTVKTHRATLLQKFQTNNIVTLIKLAKEYQLL</sequence>
<dbReference type="CDD" id="cd06170">
    <property type="entry name" value="LuxR_C_like"/>
    <property type="match status" value="1"/>
</dbReference>
<protein>
    <submittedName>
        <fullName evidence="6">Response regulator transcription factor</fullName>
    </submittedName>
</protein>
<dbReference type="GO" id="GO:0003677">
    <property type="term" value="F:DNA binding"/>
    <property type="evidence" value="ECO:0007669"/>
    <property type="project" value="UniProtKB-KW"/>
</dbReference>
<dbReference type="GO" id="GO:0000160">
    <property type="term" value="P:phosphorelay signal transduction system"/>
    <property type="evidence" value="ECO:0007669"/>
    <property type="project" value="InterPro"/>
</dbReference>
<dbReference type="InterPro" id="IPR058245">
    <property type="entry name" value="NreC/VraR/RcsB-like_REC"/>
</dbReference>
<dbReference type="PROSITE" id="PS50043">
    <property type="entry name" value="HTH_LUXR_2"/>
    <property type="match status" value="1"/>
</dbReference>
<dbReference type="Pfam" id="PF00072">
    <property type="entry name" value="Response_reg"/>
    <property type="match status" value="1"/>
</dbReference>
<evidence type="ECO:0000256" key="1">
    <source>
        <dbReference type="ARBA" id="ARBA00022553"/>
    </source>
</evidence>
<evidence type="ECO:0000259" key="5">
    <source>
        <dbReference type="PROSITE" id="PS50110"/>
    </source>
</evidence>
<dbReference type="EMBL" id="JABAIA010000003">
    <property type="protein sequence ID" value="NLR67334.1"/>
    <property type="molecule type" value="Genomic_DNA"/>
</dbReference>
<keyword evidence="7" id="KW-1185">Reference proteome</keyword>
<dbReference type="SUPFAM" id="SSF46894">
    <property type="entry name" value="C-terminal effector domain of the bipartite response regulators"/>
    <property type="match status" value="1"/>
</dbReference>
<evidence type="ECO:0000256" key="2">
    <source>
        <dbReference type="ARBA" id="ARBA00023125"/>
    </source>
</evidence>
<dbReference type="InterPro" id="IPR011006">
    <property type="entry name" value="CheY-like_superfamily"/>
</dbReference>
<keyword evidence="2" id="KW-0238">DNA-binding</keyword>
<keyword evidence="1 3" id="KW-0597">Phosphoprotein</keyword>
<dbReference type="SUPFAM" id="SSF52172">
    <property type="entry name" value="CheY-like"/>
    <property type="match status" value="1"/>
</dbReference>
<dbReference type="PRINTS" id="PR00038">
    <property type="entry name" value="HTHLUXR"/>
</dbReference>
<dbReference type="SMART" id="SM00448">
    <property type="entry name" value="REC"/>
    <property type="match status" value="1"/>
</dbReference>
<evidence type="ECO:0000259" key="4">
    <source>
        <dbReference type="PROSITE" id="PS50043"/>
    </source>
</evidence>
<dbReference type="InterPro" id="IPR000792">
    <property type="entry name" value="Tscrpt_reg_LuxR_C"/>
</dbReference>
<evidence type="ECO:0000313" key="6">
    <source>
        <dbReference type="EMBL" id="NLR67334.1"/>
    </source>
</evidence>
<dbReference type="PANTHER" id="PTHR43214">
    <property type="entry name" value="TWO-COMPONENT RESPONSE REGULATOR"/>
    <property type="match status" value="1"/>
</dbReference>
<dbReference type="InterPro" id="IPR039420">
    <property type="entry name" value="WalR-like"/>
</dbReference>
<comment type="caution">
    <text evidence="6">The sequence shown here is derived from an EMBL/GenBank/DDBJ whole genome shotgun (WGS) entry which is preliminary data.</text>
</comment>
<evidence type="ECO:0000256" key="3">
    <source>
        <dbReference type="PROSITE-ProRule" id="PRU00169"/>
    </source>
</evidence>
<dbReference type="SMART" id="SM00421">
    <property type="entry name" value="HTH_LUXR"/>
    <property type="match status" value="1"/>
</dbReference>
<dbReference type="Pfam" id="PF00196">
    <property type="entry name" value="GerE"/>
    <property type="match status" value="1"/>
</dbReference>
<dbReference type="CDD" id="cd17535">
    <property type="entry name" value="REC_NarL-like"/>
    <property type="match status" value="1"/>
</dbReference>
<accession>A0A847RZ96</accession>
<dbReference type="AlphaFoldDB" id="A0A847RZ96"/>
<dbReference type="Proteomes" id="UP000570474">
    <property type="component" value="Unassembled WGS sequence"/>
</dbReference>
<dbReference type="Gene3D" id="3.40.50.2300">
    <property type="match status" value="1"/>
</dbReference>
<feature type="modified residue" description="4-aspartylphosphate" evidence="3">
    <location>
        <position position="60"/>
    </location>
</feature>
<dbReference type="InterPro" id="IPR016032">
    <property type="entry name" value="Sig_transdc_resp-reg_C-effctor"/>
</dbReference>
<name>A0A847RZ96_9BACT</name>
<dbReference type="RefSeq" id="WP_168873301.1">
    <property type="nucleotide sequence ID" value="NZ_JABAIA010000003.1"/>
</dbReference>
<feature type="domain" description="HTH luxR-type" evidence="4">
    <location>
        <begin position="146"/>
        <end position="211"/>
    </location>
</feature>
<dbReference type="PROSITE" id="PS50110">
    <property type="entry name" value="RESPONSE_REGULATORY"/>
    <property type="match status" value="1"/>
</dbReference>
<evidence type="ECO:0000313" key="7">
    <source>
        <dbReference type="Proteomes" id="UP000570474"/>
    </source>
</evidence>
<gene>
    <name evidence="6" type="ORF">HGH92_23720</name>
</gene>
<organism evidence="6 7">
    <name type="scientific">Chitinophaga varians</name>
    <dbReference type="NCBI Taxonomy" id="2202339"/>
    <lineage>
        <taxon>Bacteria</taxon>
        <taxon>Pseudomonadati</taxon>
        <taxon>Bacteroidota</taxon>
        <taxon>Chitinophagia</taxon>
        <taxon>Chitinophagales</taxon>
        <taxon>Chitinophagaceae</taxon>
        <taxon>Chitinophaga</taxon>
    </lineage>
</organism>